<proteinExistence type="predicted"/>
<protein>
    <submittedName>
        <fullName evidence="1">Uncharacterized protein</fullName>
    </submittedName>
</protein>
<organism evidence="1 2">
    <name type="scientific">Natronoglomus mannanivorans</name>
    <dbReference type="NCBI Taxonomy" id="2979990"/>
    <lineage>
        <taxon>Archaea</taxon>
        <taxon>Methanobacteriati</taxon>
        <taxon>Methanobacteriota</taxon>
        <taxon>Stenosarchaea group</taxon>
        <taxon>Halobacteria</taxon>
        <taxon>Halobacteriales</taxon>
        <taxon>Natrialbaceae</taxon>
        <taxon>Natronoglomus</taxon>
    </lineage>
</organism>
<accession>A0AAP2Z355</accession>
<comment type="caution">
    <text evidence="1">The sequence shown here is derived from an EMBL/GenBank/DDBJ whole genome shotgun (WGS) entry which is preliminary data.</text>
</comment>
<sequence length="138" mass="15699">MNVADAVVEIEELKAEIGRRQSARMTYDLREGVVVIERLTLPDGWENEHGTPHADVIFDLDDSYPRNQPTVYISGDIRYEGTNPHVLYARSAAPPGFVKYCIHTLPDWDPQEHDLVTMFRILEVSLDDPHSDNPLLEA</sequence>
<dbReference type="Proteomes" id="UP001321018">
    <property type="component" value="Unassembled WGS sequence"/>
</dbReference>
<name>A0AAP2Z355_9EURY</name>
<dbReference type="AlphaFoldDB" id="A0AAP2Z355"/>
<dbReference type="RefSeq" id="WP_338006190.1">
    <property type="nucleotide sequence ID" value="NZ_JAOPKA010000027.1"/>
</dbReference>
<dbReference type="EMBL" id="JAOPKA010000027">
    <property type="protein sequence ID" value="MCU4744384.1"/>
    <property type="molecule type" value="Genomic_DNA"/>
</dbReference>
<reference evidence="1" key="1">
    <citation type="submission" date="2022-09" db="EMBL/GenBank/DDBJ databases">
        <title>Enrichment on poylsaccharides allowed isolation of novel metabolic and taxonomic groups of Haloarchaea.</title>
        <authorList>
            <person name="Sorokin D.Y."/>
            <person name="Elcheninov A.G."/>
            <person name="Khizhniak T.V."/>
            <person name="Kolganova T.V."/>
            <person name="Kublanov I.V."/>
        </authorList>
    </citation>
    <scope>NUCLEOTIDE SEQUENCE</scope>
    <source>
        <strain evidence="1">AArc-xg1-1</strain>
    </source>
</reference>
<evidence type="ECO:0000313" key="2">
    <source>
        <dbReference type="Proteomes" id="UP001321018"/>
    </source>
</evidence>
<evidence type="ECO:0000313" key="1">
    <source>
        <dbReference type="EMBL" id="MCU4744384.1"/>
    </source>
</evidence>
<gene>
    <name evidence="1" type="ORF">OB960_23715</name>
</gene>